<dbReference type="GO" id="GO:0005829">
    <property type="term" value="C:cytosol"/>
    <property type="evidence" value="ECO:0007669"/>
    <property type="project" value="TreeGrafter"/>
</dbReference>
<dbReference type="AlphaFoldDB" id="B8FD99"/>
<evidence type="ECO:0000259" key="7">
    <source>
        <dbReference type="Pfam" id="PF02803"/>
    </source>
</evidence>
<dbReference type="Pfam" id="PF02803">
    <property type="entry name" value="Thiolase_C"/>
    <property type="match status" value="1"/>
</dbReference>
<dbReference type="InterPro" id="IPR020616">
    <property type="entry name" value="Thiolase_N"/>
</dbReference>
<feature type="active site" description="Proton acceptor" evidence="4">
    <location>
        <position position="392"/>
    </location>
</feature>
<feature type="active site" description="Acyl-thioester intermediate" evidence="4">
    <location>
        <position position="98"/>
    </location>
</feature>
<sequence length="436" mass="46011">MPVKKNTAKPRRAVIVGGVRTPFIRAFGPFTQLDTIALGTACVKGLLNQFPVEWKELDSLVWGGTILPGGIAVNIGREIIFDVGLPDTLESYTVTRACTTSMLSTTLAAASIERGDAEVIIAGGSDSTSNVEVRMPPTLVHKAAPVVMSAKSTPVDYLKLLTKIHPKNDIVPSRPSIRERTTGELMGESAEKMAGMHGISREDQDAFAVQSHSRAAKALAAGRFAKEIVPVETPNGETVYADNILRGDTSVDKMARLKPAFKEDGTLTAGNSSALTDGASAVLMMSEEKAKALGFTPLAAVTSWSYDAVDPNDQLLIGPALSMPKAAAKAGMTADDIDIFDIHEAFAAQVLCVIKMLGNDEFCQQRLGLDKAFKKLDPQDINLLGGSLAFGHPFAATGTRMISTMANELHESGKQSALLGICAGGALSGAMVLEAV</sequence>
<dbReference type="InterPro" id="IPR050521">
    <property type="entry name" value="3-ketoacyl-CoA_Thiolase"/>
</dbReference>
<feature type="domain" description="Thiolase N-terminal" evidence="6">
    <location>
        <begin position="14"/>
        <end position="288"/>
    </location>
</feature>
<gene>
    <name evidence="8" type="ordered locus">Dalk_4853</name>
</gene>
<dbReference type="Proteomes" id="UP000000739">
    <property type="component" value="Chromosome"/>
</dbReference>
<dbReference type="EMBL" id="CP001322">
    <property type="protein sequence ID" value="ACL06530.1"/>
    <property type="molecule type" value="Genomic_DNA"/>
</dbReference>
<dbReference type="InterPro" id="IPR002155">
    <property type="entry name" value="Thiolase"/>
</dbReference>
<dbReference type="eggNOG" id="COG0183">
    <property type="taxonomic scope" value="Bacteria"/>
</dbReference>
<dbReference type="InterPro" id="IPR020617">
    <property type="entry name" value="Thiolase_C"/>
</dbReference>
<evidence type="ECO:0000256" key="1">
    <source>
        <dbReference type="ARBA" id="ARBA00010982"/>
    </source>
</evidence>
<dbReference type="Pfam" id="PF00108">
    <property type="entry name" value="Thiolase_N"/>
    <property type="match status" value="1"/>
</dbReference>
<dbReference type="EC" id="2.3.1.16" evidence="8"/>
<evidence type="ECO:0000256" key="5">
    <source>
        <dbReference type="RuleBase" id="RU003557"/>
    </source>
</evidence>
<dbReference type="InterPro" id="IPR016039">
    <property type="entry name" value="Thiolase-like"/>
</dbReference>
<evidence type="ECO:0000256" key="3">
    <source>
        <dbReference type="ARBA" id="ARBA00023315"/>
    </source>
</evidence>
<accession>B8FD99</accession>
<evidence type="ECO:0000313" key="9">
    <source>
        <dbReference type="Proteomes" id="UP000000739"/>
    </source>
</evidence>
<dbReference type="InterPro" id="IPR020613">
    <property type="entry name" value="Thiolase_CS"/>
</dbReference>
<comment type="similarity">
    <text evidence="1 5">Belongs to the thiolase-like superfamily. Thiolase family.</text>
</comment>
<dbReference type="HOGENOM" id="CLU_031026_2_0_7"/>
<feature type="active site" description="Proton acceptor" evidence="4">
    <location>
        <position position="422"/>
    </location>
</feature>
<keyword evidence="2 5" id="KW-0808">Transferase</keyword>
<dbReference type="Gene3D" id="3.40.47.10">
    <property type="match status" value="1"/>
</dbReference>
<evidence type="ECO:0000256" key="2">
    <source>
        <dbReference type="ARBA" id="ARBA00022679"/>
    </source>
</evidence>
<reference evidence="8 9" key="1">
    <citation type="journal article" date="2012" name="Environ. Microbiol.">
        <title>The genome sequence of Desulfatibacillum alkenivorans AK-01: a blueprint for anaerobic alkane oxidation.</title>
        <authorList>
            <person name="Callaghan A.V."/>
            <person name="Morris B.E."/>
            <person name="Pereira I.A."/>
            <person name="McInerney M.J."/>
            <person name="Austin R.N."/>
            <person name="Groves J.T."/>
            <person name="Kukor J.J."/>
            <person name="Suflita J.M."/>
            <person name="Young L.Y."/>
            <person name="Zylstra G.J."/>
            <person name="Wawrik B."/>
        </authorList>
    </citation>
    <scope>NUCLEOTIDE SEQUENCE [LARGE SCALE GENOMIC DNA]</scope>
    <source>
        <strain evidence="8 9">AK-01</strain>
    </source>
</reference>
<dbReference type="PANTHER" id="PTHR42689">
    <property type="entry name" value="ACETYL-COA ACYLTRANSFERASE FADA2 (3-KETOACYL-COA THIOLASE) (BETA-KETOTHIOLASE)-RELATED"/>
    <property type="match status" value="1"/>
</dbReference>
<name>B8FD99_DESAL</name>
<dbReference type="SUPFAM" id="SSF53901">
    <property type="entry name" value="Thiolase-like"/>
    <property type="match status" value="2"/>
</dbReference>
<organism evidence="8 9">
    <name type="scientific">Desulfatibacillum aliphaticivorans</name>
    <dbReference type="NCBI Taxonomy" id="218208"/>
    <lineage>
        <taxon>Bacteria</taxon>
        <taxon>Pseudomonadati</taxon>
        <taxon>Thermodesulfobacteriota</taxon>
        <taxon>Desulfobacteria</taxon>
        <taxon>Desulfobacterales</taxon>
        <taxon>Desulfatibacillaceae</taxon>
        <taxon>Desulfatibacillum</taxon>
    </lineage>
</organism>
<dbReference type="PANTHER" id="PTHR42689:SF1">
    <property type="entry name" value="ACETYL-COA ACYLTRANSFERASE FADA2 (3-KETOACYL-COA THIOLASE) (BETA-KETOTHIOLASE)-RELATED"/>
    <property type="match status" value="1"/>
</dbReference>
<keyword evidence="3 5" id="KW-0012">Acyltransferase</keyword>
<protein>
    <submittedName>
        <fullName evidence="8">Acetyl-CoA acetyltransferase (Thiolase I-like)</fullName>
        <ecNumber evidence="8">2.3.1.16</ecNumber>
    </submittedName>
</protein>
<dbReference type="CDD" id="cd00751">
    <property type="entry name" value="thiolase"/>
    <property type="match status" value="1"/>
</dbReference>
<keyword evidence="9" id="KW-1185">Reference proteome</keyword>
<feature type="domain" description="Thiolase C-terminal" evidence="7">
    <location>
        <begin position="296"/>
        <end position="434"/>
    </location>
</feature>
<dbReference type="NCBIfam" id="TIGR01930">
    <property type="entry name" value="AcCoA-C-Actrans"/>
    <property type="match status" value="1"/>
</dbReference>
<evidence type="ECO:0000256" key="4">
    <source>
        <dbReference type="PIRSR" id="PIRSR000429-1"/>
    </source>
</evidence>
<dbReference type="PIRSF" id="PIRSF000429">
    <property type="entry name" value="Ac-CoA_Ac_transf"/>
    <property type="match status" value="1"/>
</dbReference>
<evidence type="ECO:0000259" key="6">
    <source>
        <dbReference type="Pfam" id="PF00108"/>
    </source>
</evidence>
<dbReference type="RefSeq" id="WP_015949567.1">
    <property type="nucleotide sequence ID" value="NC_011768.1"/>
</dbReference>
<dbReference type="PROSITE" id="PS00737">
    <property type="entry name" value="THIOLASE_2"/>
    <property type="match status" value="1"/>
</dbReference>
<evidence type="ECO:0000313" key="8">
    <source>
        <dbReference type="EMBL" id="ACL06530.1"/>
    </source>
</evidence>
<dbReference type="KEGG" id="dal:Dalk_4853"/>
<dbReference type="GO" id="GO:0003988">
    <property type="term" value="F:acetyl-CoA C-acyltransferase activity"/>
    <property type="evidence" value="ECO:0007669"/>
    <property type="project" value="UniProtKB-EC"/>
</dbReference>
<proteinExistence type="inferred from homology"/>